<proteinExistence type="predicted"/>
<reference evidence="1 2" key="1">
    <citation type="submission" date="2019-07" db="EMBL/GenBank/DDBJ databases">
        <title>Whole genome shotgun sequence of Reyranella soli NBRC 108950.</title>
        <authorList>
            <person name="Hosoyama A."/>
            <person name="Uohara A."/>
            <person name="Ohji S."/>
            <person name="Ichikawa N."/>
        </authorList>
    </citation>
    <scope>NUCLEOTIDE SEQUENCE [LARGE SCALE GENOMIC DNA]</scope>
    <source>
        <strain evidence="1 2">NBRC 108950</strain>
    </source>
</reference>
<protein>
    <submittedName>
        <fullName evidence="1">Uncharacterized protein</fullName>
    </submittedName>
</protein>
<gene>
    <name evidence="1" type="ORF">RSO01_10230</name>
</gene>
<sequence>MLAKLLRLLMKHAAVIASERLADRFRLITLEGPALAGGA</sequence>
<keyword evidence="2" id="KW-1185">Reference proteome</keyword>
<name>A0A512N4E7_9HYPH</name>
<accession>A0A512N4E7</accession>
<dbReference type="Proteomes" id="UP000321058">
    <property type="component" value="Unassembled WGS sequence"/>
</dbReference>
<organism evidence="1 2">
    <name type="scientific">Reyranella soli</name>
    <dbReference type="NCBI Taxonomy" id="1230389"/>
    <lineage>
        <taxon>Bacteria</taxon>
        <taxon>Pseudomonadati</taxon>
        <taxon>Pseudomonadota</taxon>
        <taxon>Alphaproteobacteria</taxon>
        <taxon>Hyphomicrobiales</taxon>
        <taxon>Reyranellaceae</taxon>
        <taxon>Reyranella</taxon>
    </lineage>
</organism>
<dbReference type="AlphaFoldDB" id="A0A512N4E7"/>
<evidence type="ECO:0000313" key="2">
    <source>
        <dbReference type="Proteomes" id="UP000321058"/>
    </source>
</evidence>
<dbReference type="EMBL" id="BKAJ01000018">
    <property type="protein sequence ID" value="GEP53857.1"/>
    <property type="molecule type" value="Genomic_DNA"/>
</dbReference>
<evidence type="ECO:0000313" key="1">
    <source>
        <dbReference type="EMBL" id="GEP53857.1"/>
    </source>
</evidence>
<comment type="caution">
    <text evidence="1">The sequence shown here is derived from an EMBL/GenBank/DDBJ whole genome shotgun (WGS) entry which is preliminary data.</text>
</comment>